<name>A0ABY9TK73_9GAMM</name>
<evidence type="ECO:0000313" key="2">
    <source>
        <dbReference type="Proteomes" id="UP001248581"/>
    </source>
</evidence>
<reference evidence="2" key="1">
    <citation type="submission" date="2023-09" db="EMBL/GenBank/DDBJ databases">
        <authorList>
            <person name="Li S."/>
            <person name="Li X."/>
            <person name="Zhang C."/>
            <person name="Zhao Z."/>
        </authorList>
    </citation>
    <scope>NUCLEOTIDE SEQUENCE [LARGE SCALE GENOMIC DNA]</scope>
    <source>
        <strain evidence="2">SQ345</strain>
    </source>
</reference>
<protein>
    <submittedName>
        <fullName evidence="1">Uncharacterized protein</fullName>
    </submittedName>
</protein>
<keyword evidence="2" id="KW-1185">Reference proteome</keyword>
<gene>
    <name evidence="1" type="ORF">RI845_02790</name>
</gene>
<dbReference type="Proteomes" id="UP001248581">
    <property type="component" value="Chromosome"/>
</dbReference>
<organism evidence="1 2">
    <name type="scientific">Thalassotalea nanhaiensis</name>
    <dbReference type="NCBI Taxonomy" id="3065648"/>
    <lineage>
        <taxon>Bacteria</taxon>
        <taxon>Pseudomonadati</taxon>
        <taxon>Pseudomonadota</taxon>
        <taxon>Gammaproteobacteria</taxon>
        <taxon>Alteromonadales</taxon>
        <taxon>Colwelliaceae</taxon>
        <taxon>Thalassotalea</taxon>
    </lineage>
</organism>
<accession>A0ABY9TK73</accession>
<dbReference type="EMBL" id="CP134146">
    <property type="protein sequence ID" value="WNC69090.1"/>
    <property type="molecule type" value="Genomic_DNA"/>
</dbReference>
<dbReference type="RefSeq" id="WP_348388234.1">
    <property type="nucleotide sequence ID" value="NZ_CP134146.1"/>
</dbReference>
<proteinExistence type="predicted"/>
<sequence length="46" mass="5203">MANTPKDLGYIDIPFSLAPESTKDFEGTYESDNELIAYFRLSSEEP</sequence>
<evidence type="ECO:0000313" key="1">
    <source>
        <dbReference type="EMBL" id="WNC69090.1"/>
    </source>
</evidence>